<comment type="caution">
    <text evidence="1">The sequence shown here is derived from an EMBL/GenBank/DDBJ whole genome shotgun (WGS) entry which is preliminary data.</text>
</comment>
<proteinExistence type="predicted"/>
<dbReference type="EMBL" id="VCAZ01000148">
    <property type="protein sequence ID" value="TSY55762.1"/>
    <property type="molecule type" value="Genomic_DNA"/>
</dbReference>
<reference evidence="1 2" key="1">
    <citation type="journal article" date="2019" name="Genome Biol. Evol.">
        <title>Whole-Genome Sequencing of the Giant Devil Catfish, Bagarius yarrelli.</title>
        <authorList>
            <person name="Jiang W."/>
            <person name="Lv Y."/>
            <person name="Cheng L."/>
            <person name="Yang K."/>
            <person name="Chao B."/>
            <person name="Wang X."/>
            <person name="Li Y."/>
            <person name="Pan X."/>
            <person name="You X."/>
            <person name="Zhang Y."/>
            <person name="Yang J."/>
            <person name="Li J."/>
            <person name="Zhang X."/>
            <person name="Liu S."/>
            <person name="Sun C."/>
            <person name="Yang J."/>
            <person name="Shi Q."/>
        </authorList>
    </citation>
    <scope>NUCLEOTIDE SEQUENCE [LARGE SCALE GENOMIC DNA]</scope>
    <source>
        <strain evidence="1">JWS20170419001</strain>
        <tissue evidence="1">Muscle</tissue>
    </source>
</reference>
<evidence type="ECO:0000313" key="1">
    <source>
        <dbReference type="EMBL" id="TSY55762.1"/>
    </source>
</evidence>
<gene>
    <name evidence="1" type="ORF">Baya_14135</name>
</gene>
<dbReference type="Proteomes" id="UP000319801">
    <property type="component" value="Unassembled WGS sequence"/>
</dbReference>
<accession>A0A556V7P7</accession>
<name>A0A556V7P7_BAGYA</name>
<organism evidence="1 2">
    <name type="scientific">Bagarius yarrelli</name>
    <name type="common">Goonch</name>
    <name type="synonym">Bagrus yarrelli</name>
    <dbReference type="NCBI Taxonomy" id="175774"/>
    <lineage>
        <taxon>Eukaryota</taxon>
        <taxon>Metazoa</taxon>
        <taxon>Chordata</taxon>
        <taxon>Craniata</taxon>
        <taxon>Vertebrata</taxon>
        <taxon>Euteleostomi</taxon>
        <taxon>Actinopterygii</taxon>
        <taxon>Neopterygii</taxon>
        <taxon>Teleostei</taxon>
        <taxon>Ostariophysi</taxon>
        <taxon>Siluriformes</taxon>
        <taxon>Sisoridae</taxon>
        <taxon>Sisorinae</taxon>
        <taxon>Bagarius</taxon>
    </lineage>
</organism>
<evidence type="ECO:0000313" key="2">
    <source>
        <dbReference type="Proteomes" id="UP000319801"/>
    </source>
</evidence>
<keyword evidence="2" id="KW-1185">Reference proteome</keyword>
<protein>
    <submittedName>
        <fullName evidence="1">Uncharacterized protein</fullName>
    </submittedName>
</protein>
<sequence>MEIESVRAQALSLSQQFPTLHASHAAFSYAHIQAQPLLTQTQPCHGRSHMSLSSLPLYICTVLHKVQCSRQVYTRAALNWDVLLIKALGKTQSRIDDAVQASAANNTDSKYYSRSGIRP</sequence>
<dbReference type="AlphaFoldDB" id="A0A556V7P7"/>